<keyword evidence="1" id="KW-1133">Transmembrane helix</keyword>
<keyword evidence="4" id="KW-1185">Reference proteome</keyword>
<proteinExistence type="predicted"/>
<protein>
    <submittedName>
        <fullName evidence="3">Tripartite tricarboxylate transporter permease</fullName>
    </submittedName>
</protein>
<feature type="transmembrane region" description="Helical" evidence="1">
    <location>
        <begin position="420"/>
        <end position="436"/>
    </location>
</feature>
<comment type="caution">
    <text evidence="3">The sequence shown here is derived from an EMBL/GenBank/DDBJ whole genome shotgun (WGS) entry which is preliminary data.</text>
</comment>
<feature type="transmembrane region" description="Helical" evidence="1">
    <location>
        <begin position="365"/>
        <end position="384"/>
    </location>
</feature>
<reference evidence="3 4" key="1">
    <citation type="journal article" date="2021" name="ISME Commun">
        <title>Automated analysis of genomic sequences facilitates high-throughput and comprehensive description of bacteria.</title>
        <authorList>
            <person name="Hitch T.C.A."/>
        </authorList>
    </citation>
    <scope>NUCLEOTIDE SEQUENCE [LARGE SCALE GENOMIC DNA]</scope>
    <source>
        <strain evidence="3 4">Sanger_02</strain>
    </source>
</reference>
<name>A0ABT2S586_9FIRM</name>
<dbReference type="Proteomes" id="UP001207605">
    <property type="component" value="Unassembled WGS sequence"/>
</dbReference>
<sequence length="505" mass="53107">MSAHILASAFVELLTPSVVLYLAIGVLLGTMIGALPGLSATMGVALITPITFWLDKVDGFAMLMGLWNAAIFAGGITAILINTPGTPASITQAWDGYPLYKEGKGGLALGINVVFSFIGGMISIILLILLADPIAKITIKFGPAEYAMVALFGMTMMIAVSNGKVLKGIMLGFLGLLLSTVGLCPISGLQRFTFGSIQLQSGINFIPVMIGLLGLGEVFFQVYEYNEEKAKAEMEARKVSQSLGRVLPSLSEMKKWTPRCVLAGIAATIIGAIPAAGGDISAIICWGNSKRFSKEGEKYGHGSAEGLAVSSSANNGVIGGAMCTMLTLGIPGDAVTAVLLGSLMMYGMTPGHAMFNEQIGFTAQIMVLMILANLAFLVIGLGTAKISAKLLNMSQPTVWAAVGVLCIVGSYCINNSFLDVVVMFIMGILGFFLKVYDFPSGPLVLGLLLGSTVEKNVRTALVISRGDVSCFVTRPISLILLILIIASFLVPIIQTTIKKNKARKA</sequence>
<feature type="transmembrane region" description="Helical" evidence="1">
    <location>
        <begin position="169"/>
        <end position="189"/>
    </location>
</feature>
<feature type="transmembrane region" description="Helical" evidence="1">
    <location>
        <begin position="201"/>
        <end position="223"/>
    </location>
</feature>
<dbReference type="Pfam" id="PF01970">
    <property type="entry name" value="TctA"/>
    <property type="match status" value="1"/>
</dbReference>
<evidence type="ECO:0000313" key="3">
    <source>
        <dbReference type="EMBL" id="MCU6699683.1"/>
    </source>
</evidence>
<accession>A0ABT2S586</accession>
<evidence type="ECO:0000256" key="1">
    <source>
        <dbReference type="SAM" id="Phobius"/>
    </source>
</evidence>
<dbReference type="InterPro" id="IPR002823">
    <property type="entry name" value="DUF112_TM"/>
</dbReference>
<dbReference type="PANTHER" id="PTHR35342">
    <property type="entry name" value="TRICARBOXYLIC TRANSPORT PROTEIN"/>
    <property type="match status" value="1"/>
</dbReference>
<feature type="transmembrane region" description="Helical" evidence="1">
    <location>
        <begin position="59"/>
        <end position="81"/>
    </location>
</feature>
<dbReference type="EMBL" id="JAOQJV010000004">
    <property type="protein sequence ID" value="MCU6699683.1"/>
    <property type="molecule type" value="Genomic_DNA"/>
</dbReference>
<keyword evidence="1" id="KW-0812">Transmembrane</keyword>
<organism evidence="3 4">
    <name type="scientific">Dorea ammoniilytica</name>
    <dbReference type="NCBI Taxonomy" id="2981788"/>
    <lineage>
        <taxon>Bacteria</taxon>
        <taxon>Bacillati</taxon>
        <taxon>Bacillota</taxon>
        <taxon>Clostridia</taxon>
        <taxon>Lachnospirales</taxon>
        <taxon>Lachnospiraceae</taxon>
        <taxon>Dorea</taxon>
    </lineage>
</organism>
<feature type="transmembrane region" description="Helical" evidence="1">
    <location>
        <begin position="307"/>
        <end position="328"/>
    </location>
</feature>
<feature type="transmembrane region" description="Helical" evidence="1">
    <location>
        <begin position="476"/>
        <end position="497"/>
    </location>
</feature>
<evidence type="ECO:0000259" key="2">
    <source>
        <dbReference type="Pfam" id="PF01970"/>
    </source>
</evidence>
<keyword evidence="1" id="KW-0472">Membrane</keyword>
<feature type="transmembrane region" description="Helical" evidence="1">
    <location>
        <begin position="20"/>
        <end position="47"/>
    </location>
</feature>
<feature type="domain" description="DUF112" evidence="2">
    <location>
        <begin position="20"/>
        <end position="445"/>
    </location>
</feature>
<dbReference type="RefSeq" id="WP_262581239.1">
    <property type="nucleotide sequence ID" value="NZ_JAOQJV010000004.1"/>
</dbReference>
<dbReference type="PANTHER" id="PTHR35342:SF5">
    <property type="entry name" value="TRICARBOXYLIC TRANSPORT PROTEIN"/>
    <property type="match status" value="1"/>
</dbReference>
<gene>
    <name evidence="3" type="ORF">OCV65_05455</name>
</gene>
<feature type="transmembrane region" description="Helical" evidence="1">
    <location>
        <begin position="143"/>
        <end position="163"/>
    </location>
</feature>
<evidence type="ECO:0000313" key="4">
    <source>
        <dbReference type="Proteomes" id="UP001207605"/>
    </source>
</evidence>
<feature type="transmembrane region" description="Helical" evidence="1">
    <location>
        <begin position="261"/>
        <end position="286"/>
    </location>
</feature>
<feature type="transmembrane region" description="Helical" evidence="1">
    <location>
        <begin position="107"/>
        <end position="131"/>
    </location>
</feature>